<keyword evidence="2" id="KW-0472">Membrane</keyword>
<dbReference type="Proteomes" id="UP000242287">
    <property type="component" value="Unassembled WGS sequence"/>
</dbReference>
<feature type="compositionally biased region" description="Basic and acidic residues" evidence="1">
    <location>
        <begin position="1012"/>
        <end position="1029"/>
    </location>
</feature>
<proteinExistence type="predicted"/>
<feature type="compositionally biased region" description="Basic and acidic residues" evidence="1">
    <location>
        <begin position="1108"/>
        <end position="1127"/>
    </location>
</feature>
<accession>A0A2A9NXK2</accession>
<feature type="region of interest" description="Disordered" evidence="1">
    <location>
        <begin position="1059"/>
        <end position="1165"/>
    </location>
</feature>
<feature type="compositionally biased region" description="Low complexity" evidence="1">
    <location>
        <begin position="25"/>
        <end position="57"/>
    </location>
</feature>
<feature type="region of interest" description="Disordered" evidence="1">
    <location>
        <begin position="172"/>
        <end position="196"/>
    </location>
</feature>
<dbReference type="EMBL" id="KZ301979">
    <property type="protein sequence ID" value="PFH52502.1"/>
    <property type="molecule type" value="Genomic_DNA"/>
</dbReference>
<feature type="compositionally biased region" description="Polar residues" evidence="1">
    <location>
        <begin position="132"/>
        <end position="145"/>
    </location>
</feature>
<feature type="compositionally biased region" description="Polar residues" evidence="1">
    <location>
        <begin position="1204"/>
        <end position="1213"/>
    </location>
</feature>
<feature type="compositionally biased region" description="Low complexity" evidence="1">
    <location>
        <begin position="1066"/>
        <end position="1076"/>
    </location>
</feature>
<dbReference type="AlphaFoldDB" id="A0A2A9NXK2"/>
<feature type="region of interest" description="Disordered" evidence="1">
    <location>
        <begin position="625"/>
        <end position="854"/>
    </location>
</feature>
<feature type="transmembrane region" description="Helical" evidence="2">
    <location>
        <begin position="248"/>
        <end position="276"/>
    </location>
</feature>
<feature type="region of interest" description="Disordered" evidence="1">
    <location>
        <begin position="1"/>
        <end position="107"/>
    </location>
</feature>
<organism evidence="3 4">
    <name type="scientific">Amanita thiersii Skay4041</name>
    <dbReference type="NCBI Taxonomy" id="703135"/>
    <lineage>
        <taxon>Eukaryota</taxon>
        <taxon>Fungi</taxon>
        <taxon>Dikarya</taxon>
        <taxon>Basidiomycota</taxon>
        <taxon>Agaricomycotina</taxon>
        <taxon>Agaricomycetes</taxon>
        <taxon>Agaricomycetidae</taxon>
        <taxon>Agaricales</taxon>
        <taxon>Pluteineae</taxon>
        <taxon>Amanitaceae</taxon>
        <taxon>Amanita</taxon>
    </lineage>
</organism>
<feature type="compositionally biased region" description="Low complexity" evidence="1">
    <location>
        <begin position="1138"/>
        <end position="1147"/>
    </location>
</feature>
<dbReference type="OrthoDB" id="2575061at2759"/>
<name>A0A2A9NXK2_9AGAR</name>
<feature type="compositionally biased region" description="Gly residues" evidence="1">
    <location>
        <begin position="1214"/>
        <end position="1225"/>
    </location>
</feature>
<keyword evidence="4" id="KW-1185">Reference proteome</keyword>
<feature type="region of interest" description="Disordered" evidence="1">
    <location>
        <begin position="866"/>
        <end position="903"/>
    </location>
</feature>
<feature type="transmembrane region" description="Helical" evidence="2">
    <location>
        <begin position="338"/>
        <end position="362"/>
    </location>
</feature>
<feature type="region of interest" description="Disordered" evidence="1">
    <location>
        <begin position="129"/>
        <end position="155"/>
    </location>
</feature>
<feature type="compositionally biased region" description="Low complexity" evidence="1">
    <location>
        <begin position="871"/>
        <end position="903"/>
    </location>
</feature>
<evidence type="ECO:0000256" key="1">
    <source>
        <dbReference type="SAM" id="MobiDB-lite"/>
    </source>
</evidence>
<feature type="compositionally biased region" description="Low complexity" evidence="1">
    <location>
        <begin position="926"/>
        <end position="949"/>
    </location>
</feature>
<protein>
    <submittedName>
        <fullName evidence="3">Uncharacterized protein</fullName>
    </submittedName>
</protein>
<feature type="region of interest" description="Disordered" evidence="1">
    <location>
        <begin position="921"/>
        <end position="950"/>
    </location>
</feature>
<feature type="compositionally biased region" description="Polar residues" evidence="1">
    <location>
        <begin position="659"/>
        <end position="681"/>
    </location>
</feature>
<feature type="transmembrane region" description="Helical" evidence="2">
    <location>
        <begin position="296"/>
        <end position="318"/>
    </location>
</feature>
<feature type="compositionally biased region" description="Basic residues" evidence="1">
    <location>
        <begin position="1"/>
        <end position="10"/>
    </location>
</feature>
<evidence type="ECO:0000313" key="3">
    <source>
        <dbReference type="EMBL" id="PFH52502.1"/>
    </source>
</evidence>
<keyword evidence="2" id="KW-0812">Transmembrane</keyword>
<gene>
    <name evidence="3" type="ORF">AMATHDRAFT_2218</name>
</gene>
<evidence type="ECO:0000313" key="4">
    <source>
        <dbReference type="Proteomes" id="UP000242287"/>
    </source>
</evidence>
<keyword evidence="2" id="KW-1133">Transmembrane helix</keyword>
<sequence>MFRYSRKSRQRSTEQHVGTGDNALTSNISPNSSNNNSANSNNKTTSNNTSPSSPSNPAHIAGAAANFSHGDTSSPSPPRPMSGNESEGYPSWLPKRPPPPPPASTIHSSVAGLYFDQEFGVVLDRDLRDADQQPSPSDATGTTSGIPYIGGRKPTPRSVRIVSLQESIQEGLAAGKGKQAVRHHHHTNGQPNVPSMTPVNALSRASGGAYLATATAQAAAQANAPHPRFNARGLHLQIFRSPSTLARIYFYIWPLVIFAHVPLQTFFDFNAVFILLQVSKFPNPVAPSVPGSGRNWALGAAAYIACWLVWILIVVILYETVYSFFRRWRIKRPTIMPLYLSSSAFNLVCMTSYTNFCFMQHLRIDAFRRKRGSLRDGFAETFYFYSQNLPTVALLLPRAGLCLALLFAYSRPLPNAILDSAIARIISRRDGTFFDSQDGSLTGYARGVLIANAVWTAWRIIVLLCSWVGLWILSGQGCAGLCGPRYRWEEEEAEKRRFSYIYGDAGSEDFASSLIWSWRECTRMRVQRAYEFCLTTERPAVWSEKKPIQIEPVDDAQILAAVGFPSIPPPARRSVLSGDLFEEPKEASGASEILPKVVKRSSKERQQLLTEPYPFAMQGAHISSDNRIVPFPHSSSSDDSDEDKAPSCGATTGGLEVEQPTTSSAKTRESASLSSFGQPVSSKYPFQFRRPAGSNGEQQRGTSESSSPATTSSEATNGTSSSAESSQSRMTQSTGNVSSSDEEATTSSDGNSSSGIPMPTRHPQAAQGRTRGRTRAGTVPAVAIAPSPDAPPVAFPSTRRTPHRYVAVETSDYEERNHLTDDDQSIASSHSEDDSVGLLSPGVPQSARSSPRTSLVAAAIRGSVAGFRGDSAPSSRAQSHSSEGSVSASGNSASASTSSRSFRSSLGSVMGTVNVSVVGMGTPAITGSRSGSRSRVQSSRSRPTTRSGSVAYVRSRAQSLMQGIGAASQSSIEIVQNVINRSRVDSMMTRLEEGDDQEQATQTLRVPPIQRLDVHESENDRENSVHADDGDQVDQVGYDERLSGLYVAQQQHAEYSYFSDARSHSRSGSGSVVSSSNENYTFGQPFPHRMRLQHNIKDDQRVEEEGEQVEREQEERSERGSDQRHSPLEVAGQARNPSTSSHSSSSHQAARGSQPISVPAALSPMRPRIYRSATAAEAGTSLSSSPPDMISTAAASFITAPATVASTTESSNYGGAGGGRSGRGMGWSNDMVDRVDQPGGSSWRPA</sequence>
<evidence type="ECO:0000256" key="2">
    <source>
        <dbReference type="SAM" id="Phobius"/>
    </source>
</evidence>
<feature type="compositionally biased region" description="Low complexity" evidence="1">
    <location>
        <begin position="702"/>
        <end position="716"/>
    </location>
</feature>
<dbReference type="STRING" id="703135.A0A2A9NXK2"/>
<feature type="region of interest" description="Disordered" evidence="1">
    <location>
        <begin position="1012"/>
        <end position="1033"/>
    </location>
</feature>
<feature type="region of interest" description="Disordered" evidence="1">
    <location>
        <begin position="1203"/>
        <end position="1246"/>
    </location>
</feature>
<feature type="compositionally biased region" description="Polar residues" evidence="1">
    <location>
        <begin position="717"/>
        <end position="737"/>
    </location>
</feature>
<reference evidence="3 4" key="1">
    <citation type="submission" date="2014-02" db="EMBL/GenBank/DDBJ databases">
        <title>Transposable element dynamics among asymbiotic and ectomycorrhizal Amanita fungi.</title>
        <authorList>
            <consortium name="DOE Joint Genome Institute"/>
            <person name="Hess J."/>
            <person name="Skrede I."/>
            <person name="Wolfe B."/>
            <person name="LaButti K."/>
            <person name="Ohm R.A."/>
            <person name="Grigoriev I.V."/>
            <person name="Pringle A."/>
        </authorList>
    </citation>
    <scope>NUCLEOTIDE SEQUENCE [LARGE SCALE GENOMIC DNA]</scope>
    <source>
        <strain evidence="3 4">SKay4041</strain>
    </source>
</reference>